<accession>A0ACC6LFP6</accession>
<keyword evidence="2" id="KW-1185">Reference proteome</keyword>
<gene>
    <name evidence="1" type="ORF">RJC98_17860</name>
</gene>
<proteinExistence type="predicted"/>
<comment type="caution">
    <text evidence="1">The sequence shown here is derived from an EMBL/GenBank/DDBJ whole genome shotgun (WGS) entry which is preliminary data.</text>
</comment>
<reference evidence="1" key="1">
    <citation type="submission" date="2023-07" db="EMBL/GenBank/DDBJ databases">
        <title>Bioagumentation of soil contaminated with hydrocarbons using Pseudomonas poae 7b strain.</title>
        <authorList>
            <person name="Kumor A."/>
        </authorList>
    </citation>
    <scope>NUCLEOTIDE SEQUENCE</scope>
    <source>
        <strain evidence="1">7b</strain>
    </source>
</reference>
<dbReference type="Proteomes" id="UP001244872">
    <property type="component" value="Unassembled WGS sequence"/>
</dbReference>
<organism evidence="1 2">
    <name type="scientific">Pseudomonas allii</name>
    <dbReference type="NCBI Taxonomy" id="2740531"/>
    <lineage>
        <taxon>Bacteria</taxon>
        <taxon>Pseudomonadati</taxon>
        <taxon>Pseudomonadota</taxon>
        <taxon>Gammaproteobacteria</taxon>
        <taxon>Pseudomonadales</taxon>
        <taxon>Pseudomonadaceae</taxon>
        <taxon>Pseudomonas</taxon>
    </lineage>
</organism>
<evidence type="ECO:0000313" key="2">
    <source>
        <dbReference type="Proteomes" id="UP001244872"/>
    </source>
</evidence>
<protein>
    <submittedName>
        <fullName evidence="1">Uncharacterized protein</fullName>
    </submittedName>
</protein>
<sequence length="431" mass="46153">MNLPSASSQQPGSPDPNFGNNGVATLEWILKQHPDFIVTHHFKGLTTTLDGKVLFSANLFNNGNYVFGLGRLNADGSLDDSWGKNGLVSGMFLPLTQAGGSRLVAQPDGKILMLGWTWHDPDTPWADLVIARFDSQGTLDPQFADAGVRVLLTHQSEGLTEDSATVYLQHDGSILVTANYAQRAAPTMTNGTVFRLQPNGQLDPSLNGNGRLDFKLPVANAATAVNACISQGNRHKIVIVGHARFAPATDTAFVARLNHNGTLDTTFGPPQTPGYHTVDIIDEHTTFNALVERADNSIVAAGQVGVIGAGITQGLLRAITPDGAPHLLFNNGQPLRSQFDNKRDNGWQCLMLTNAGNIVTASRGGWIYVARFKADGTLDLIFNRKGYTDMQSPVVTDPVLLTERGDQRIIVAANTLGITPEGVGVIRGFLG</sequence>
<evidence type="ECO:0000313" key="1">
    <source>
        <dbReference type="EMBL" id="MDR9877052.1"/>
    </source>
</evidence>
<name>A0ACC6LFP6_9PSED</name>
<dbReference type="EMBL" id="JAVLRO010000006">
    <property type="protein sequence ID" value="MDR9877052.1"/>
    <property type="molecule type" value="Genomic_DNA"/>
</dbReference>